<dbReference type="InterPro" id="IPR027417">
    <property type="entry name" value="P-loop_NTPase"/>
</dbReference>
<keyword evidence="6" id="KW-1185">Reference proteome</keyword>
<dbReference type="PANTHER" id="PTHR11017:SF492">
    <property type="entry name" value="TIR DOMAIN, P-LOOP CONTAINING NUCLEOSIDE TRIPHOSPHATE HYDROLASE"/>
    <property type="match status" value="1"/>
</dbReference>
<dbReference type="GO" id="GO:0043531">
    <property type="term" value="F:ADP binding"/>
    <property type="evidence" value="ECO:0007669"/>
    <property type="project" value="InterPro"/>
</dbReference>
<dbReference type="Pfam" id="PF00931">
    <property type="entry name" value="NB-ARC"/>
    <property type="match status" value="1"/>
</dbReference>
<dbReference type="SUPFAM" id="SSF52540">
    <property type="entry name" value="P-loop containing nucleoside triphosphate hydrolases"/>
    <property type="match status" value="1"/>
</dbReference>
<dbReference type="AlphaFoldDB" id="A0AAD8JP25"/>
<protein>
    <recommendedName>
        <fullName evidence="7">NB-ARC domain-containing protein</fullName>
    </recommendedName>
</protein>
<proteinExistence type="predicted"/>
<dbReference type="InterPro" id="IPR042197">
    <property type="entry name" value="Apaf_helical"/>
</dbReference>
<dbReference type="EMBL" id="JAUHHV010000011">
    <property type="protein sequence ID" value="KAK1408097.1"/>
    <property type="molecule type" value="Genomic_DNA"/>
</dbReference>
<dbReference type="Gene3D" id="3.40.50.300">
    <property type="entry name" value="P-loop containing nucleotide triphosphate hydrolases"/>
    <property type="match status" value="1"/>
</dbReference>
<accession>A0AAD8JP25</accession>
<evidence type="ECO:0000313" key="6">
    <source>
        <dbReference type="Proteomes" id="UP001229421"/>
    </source>
</evidence>
<dbReference type="InterPro" id="IPR002182">
    <property type="entry name" value="NB-ARC"/>
</dbReference>
<sequence length="1013" mass="115836">MASSSSRAKQCAAVVHLFPLEEKVGTKLDGCGKTTLAQYIYNSNKHSFESAYFAEEIGKHFKQTFGLLELQKQLLRDILGGKNKMISSVSEGTNKIKEALHMKKVLVVLDDIDDHDELSALLGTSAFHTQSKIIITTRLLDIHSWFESISWRCYVNKLQLLNNDESLEVFSCHAFGSKRPLESFSDLAVELAQYCEGNPLALKVLGSSLFVSAEDPREISSIIEIWRSRLNSLTSMKGDLDFKIQGLLQKSFDSLPLASYKELFLHIVVFFIGEDEDYVVKILEHDCHAKAGIISLINRCLLTVSSNKKLMMHQLLQDMGRNIICEESKNLARHTRVWCSDEAYRLLTKGDASETIEGLTLDMRKLKKGTKALAIKTSSLAKMHKLKLLQLKYVKLSGQYKNIPDLRWLCWHGCLLKAIPSNLLTSNFLVAIDMTNGNIEKFEPPMVLSSMKILNLTACVKLDSIHKLYRLPNLETLILWQCSNLIHVCKSIESLENLSLLDMASCRKLLKDSLNKRVKALCIGGGMPDRPLFSLPQSLKFLFLDYCNLEYHNDLNVLFSGPLVGVSLEGNLFEFLPSTINLKMLRVLKLTYCINLKSIMCLPSTLEELYTYRCKSLEKITFQSTRFRLRKFGYEGCFKLTEVQGLFKLAAIKELHEAELRHLKWIKAYQDHKVDLVGDEITEGRVWHIQMLYEYGIRSTYLQGIKDDRMSTFEYTSKRQSLSFHVPLHPMKHRIQGLNVSCSYRSSGSKDEGRWPLFTKVSNITKGVTWIYNPMVYCKSRGDEDAMWLSYWPIGNILEADDEIHVLITTGKGMIVSECGASLVYMDGGEVEQEEEWGNNTMKTEEVIGGDLSEFEVSTRVYYLCRRDFFKSETPDLIKKWFGDSISCTTLQGWRKSHESRHLDAPCMMMELAKELNRDTLFKHIWLGYFNSESDIRKIEQVVYRLVGVEYVYYDIEKKTLAVGGGVDSVTVETCVREFEKTVTILHVSYDAKSLLQPCQNQFISDRNCYRLL</sequence>
<name>A0AAD8JP25_TARER</name>
<dbReference type="Gene3D" id="3.80.10.10">
    <property type="entry name" value="Ribonuclease Inhibitor"/>
    <property type="match status" value="2"/>
</dbReference>
<dbReference type="Pfam" id="PF23282">
    <property type="entry name" value="WHD_ROQ1"/>
    <property type="match status" value="1"/>
</dbReference>
<organism evidence="5 6">
    <name type="scientific">Tagetes erecta</name>
    <name type="common">African marigold</name>
    <dbReference type="NCBI Taxonomy" id="13708"/>
    <lineage>
        <taxon>Eukaryota</taxon>
        <taxon>Viridiplantae</taxon>
        <taxon>Streptophyta</taxon>
        <taxon>Embryophyta</taxon>
        <taxon>Tracheophyta</taxon>
        <taxon>Spermatophyta</taxon>
        <taxon>Magnoliopsida</taxon>
        <taxon>eudicotyledons</taxon>
        <taxon>Gunneridae</taxon>
        <taxon>Pentapetalae</taxon>
        <taxon>asterids</taxon>
        <taxon>campanulids</taxon>
        <taxon>Asterales</taxon>
        <taxon>Asteraceae</taxon>
        <taxon>Asteroideae</taxon>
        <taxon>Heliantheae alliance</taxon>
        <taxon>Tageteae</taxon>
        <taxon>Tagetes</taxon>
    </lineage>
</organism>
<dbReference type="InterPro" id="IPR044974">
    <property type="entry name" value="Disease_R_plants"/>
</dbReference>
<feature type="domain" description="NB-ARC" evidence="3">
    <location>
        <begin position="30"/>
        <end position="176"/>
    </location>
</feature>
<dbReference type="Proteomes" id="UP001229421">
    <property type="component" value="Unassembled WGS sequence"/>
</dbReference>
<dbReference type="PANTHER" id="PTHR11017">
    <property type="entry name" value="LEUCINE-RICH REPEAT-CONTAINING PROTEIN"/>
    <property type="match status" value="1"/>
</dbReference>
<keyword evidence="2" id="KW-0677">Repeat</keyword>
<dbReference type="InterPro" id="IPR032675">
    <property type="entry name" value="LRR_dom_sf"/>
</dbReference>
<feature type="domain" description="Disease resistance protein Roq1-like winged-helix" evidence="4">
    <location>
        <begin position="261"/>
        <end position="328"/>
    </location>
</feature>
<dbReference type="Gene3D" id="1.10.8.430">
    <property type="entry name" value="Helical domain of apoptotic protease-activating factors"/>
    <property type="match status" value="1"/>
</dbReference>
<reference evidence="5" key="1">
    <citation type="journal article" date="2023" name="bioRxiv">
        <title>Improved chromosome-level genome assembly for marigold (Tagetes erecta).</title>
        <authorList>
            <person name="Jiang F."/>
            <person name="Yuan L."/>
            <person name="Wang S."/>
            <person name="Wang H."/>
            <person name="Xu D."/>
            <person name="Wang A."/>
            <person name="Fan W."/>
        </authorList>
    </citation>
    <scope>NUCLEOTIDE SEQUENCE</scope>
    <source>
        <strain evidence="5">WSJ</strain>
        <tissue evidence="5">Leaf</tissue>
    </source>
</reference>
<evidence type="ECO:0000313" key="5">
    <source>
        <dbReference type="EMBL" id="KAK1408097.1"/>
    </source>
</evidence>
<evidence type="ECO:0000259" key="4">
    <source>
        <dbReference type="Pfam" id="PF23282"/>
    </source>
</evidence>
<dbReference type="SUPFAM" id="SSF52058">
    <property type="entry name" value="L domain-like"/>
    <property type="match status" value="1"/>
</dbReference>
<evidence type="ECO:0000259" key="3">
    <source>
        <dbReference type="Pfam" id="PF00931"/>
    </source>
</evidence>
<dbReference type="GO" id="GO:0006952">
    <property type="term" value="P:defense response"/>
    <property type="evidence" value="ECO:0007669"/>
    <property type="project" value="InterPro"/>
</dbReference>
<keyword evidence="1" id="KW-0433">Leucine-rich repeat</keyword>
<dbReference type="InterPro" id="IPR058192">
    <property type="entry name" value="WHD_ROQ1-like"/>
</dbReference>
<dbReference type="PRINTS" id="PR00364">
    <property type="entry name" value="DISEASERSIST"/>
</dbReference>
<comment type="caution">
    <text evidence="5">The sequence shown here is derived from an EMBL/GenBank/DDBJ whole genome shotgun (WGS) entry which is preliminary data.</text>
</comment>
<evidence type="ECO:0008006" key="7">
    <source>
        <dbReference type="Google" id="ProtNLM"/>
    </source>
</evidence>
<evidence type="ECO:0000256" key="1">
    <source>
        <dbReference type="ARBA" id="ARBA00022614"/>
    </source>
</evidence>
<evidence type="ECO:0000256" key="2">
    <source>
        <dbReference type="ARBA" id="ARBA00022737"/>
    </source>
</evidence>
<gene>
    <name evidence="5" type="ORF">QVD17_39730</name>
</gene>